<protein>
    <submittedName>
        <fullName evidence="5">SDR family oxidoreductase</fullName>
    </submittedName>
</protein>
<evidence type="ECO:0000256" key="2">
    <source>
        <dbReference type="ARBA" id="ARBA00023002"/>
    </source>
</evidence>
<evidence type="ECO:0000256" key="1">
    <source>
        <dbReference type="ARBA" id="ARBA00006484"/>
    </source>
</evidence>
<evidence type="ECO:0000259" key="4">
    <source>
        <dbReference type="SMART" id="SM00822"/>
    </source>
</evidence>
<dbReference type="PANTHER" id="PTHR24321">
    <property type="entry name" value="DEHYDROGENASES, SHORT CHAIN"/>
    <property type="match status" value="1"/>
</dbReference>
<dbReference type="Pfam" id="PF13561">
    <property type="entry name" value="adh_short_C2"/>
    <property type="match status" value="1"/>
</dbReference>
<evidence type="ECO:0000313" key="6">
    <source>
        <dbReference type="Proteomes" id="UP001336250"/>
    </source>
</evidence>
<dbReference type="InterPro" id="IPR020904">
    <property type="entry name" value="Sc_DH/Rdtase_CS"/>
</dbReference>
<reference evidence="5 6" key="1">
    <citation type="submission" date="2024-02" db="EMBL/GenBank/DDBJ databases">
        <title>Genome sequence of Aquincola sp. MAHUQ-54.</title>
        <authorList>
            <person name="Huq M.A."/>
        </authorList>
    </citation>
    <scope>NUCLEOTIDE SEQUENCE [LARGE SCALE GENOMIC DNA]</scope>
    <source>
        <strain evidence="5 6">MAHUQ-54</strain>
    </source>
</reference>
<dbReference type="PRINTS" id="PR00080">
    <property type="entry name" value="SDRFAMILY"/>
</dbReference>
<feature type="domain" description="Ketoreductase" evidence="4">
    <location>
        <begin position="28"/>
        <end position="209"/>
    </location>
</feature>
<keyword evidence="3" id="KW-0520">NAD</keyword>
<evidence type="ECO:0000256" key="3">
    <source>
        <dbReference type="ARBA" id="ARBA00023027"/>
    </source>
</evidence>
<dbReference type="GO" id="GO:0016491">
    <property type="term" value="F:oxidoreductase activity"/>
    <property type="evidence" value="ECO:0007669"/>
    <property type="project" value="UniProtKB-KW"/>
</dbReference>
<gene>
    <name evidence="5" type="ORF">V4F39_13265</name>
</gene>
<dbReference type="AlphaFoldDB" id="A0AAW9QBW5"/>
<dbReference type="PROSITE" id="PS00061">
    <property type="entry name" value="ADH_SHORT"/>
    <property type="match status" value="1"/>
</dbReference>
<dbReference type="SUPFAM" id="SSF51735">
    <property type="entry name" value="NAD(P)-binding Rossmann-fold domains"/>
    <property type="match status" value="1"/>
</dbReference>
<dbReference type="Proteomes" id="UP001336250">
    <property type="component" value="Unassembled WGS sequence"/>
</dbReference>
<dbReference type="CDD" id="cd05233">
    <property type="entry name" value="SDR_c"/>
    <property type="match status" value="1"/>
</dbReference>
<comment type="caution">
    <text evidence="5">The sequence shown here is derived from an EMBL/GenBank/DDBJ whole genome shotgun (WGS) entry which is preliminary data.</text>
</comment>
<keyword evidence="2" id="KW-0560">Oxidoreductase</keyword>
<comment type="similarity">
    <text evidence="1">Belongs to the short-chain dehydrogenases/reductases (SDR) family.</text>
</comment>
<dbReference type="PRINTS" id="PR00081">
    <property type="entry name" value="GDHRDH"/>
</dbReference>
<organism evidence="5 6">
    <name type="scientific">Aquincola agrisoli</name>
    <dbReference type="NCBI Taxonomy" id="3119538"/>
    <lineage>
        <taxon>Bacteria</taxon>
        <taxon>Pseudomonadati</taxon>
        <taxon>Pseudomonadota</taxon>
        <taxon>Betaproteobacteria</taxon>
        <taxon>Burkholderiales</taxon>
        <taxon>Sphaerotilaceae</taxon>
        <taxon>Aquincola</taxon>
    </lineage>
</organism>
<dbReference type="SMART" id="SM00822">
    <property type="entry name" value="PKS_KR"/>
    <property type="match status" value="1"/>
</dbReference>
<sequence>MTQITGTPDTAALQTLLDALPRDLLAGRRVLVTGAARGLGLAFAQCIARAGGRVVLADILGDLLQTEVQALRTAGADAHAVVADLGDPASVTACAEAAVQALGGLDGLVNNAAITNSGGRDAHALEVDTWDRVMDVNVRGTWLMSRACHAALKASGQGAIVNLASDTALWGAPNLLAYAASKGAVISMTHSLAREWGADGITVNAVAPGLTLVEATEYVPKARHEKYLEGRAIPREQQAADVCGPVLFALSGLSRFVTGQLLPVNGGFVMH</sequence>
<proteinExistence type="inferred from homology"/>
<dbReference type="InterPro" id="IPR057326">
    <property type="entry name" value="KR_dom"/>
</dbReference>
<dbReference type="PANTHER" id="PTHR24321:SF8">
    <property type="entry name" value="ESTRADIOL 17-BETA-DEHYDROGENASE 8-RELATED"/>
    <property type="match status" value="1"/>
</dbReference>
<dbReference type="RefSeq" id="WP_332289968.1">
    <property type="nucleotide sequence ID" value="NZ_JAZIBG010000028.1"/>
</dbReference>
<name>A0AAW9QBW5_9BURK</name>
<dbReference type="EMBL" id="JAZIBG010000028">
    <property type="protein sequence ID" value="MEF7614886.1"/>
    <property type="molecule type" value="Genomic_DNA"/>
</dbReference>
<dbReference type="FunFam" id="3.40.50.720:FF:000084">
    <property type="entry name" value="Short-chain dehydrogenase reductase"/>
    <property type="match status" value="1"/>
</dbReference>
<dbReference type="Gene3D" id="3.40.50.720">
    <property type="entry name" value="NAD(P)-binding Rossmann-like Domain"/>
    <property type="match status" value="1"/>
</dbReference>
<keyword evidence="6" id="KW-1185">Reference proteome</keyword>
<accession>A0AAW9QBW5</accession>
<evidence type="ECO:0000313" key="5">
    <source>
        <dbReference type="EMBL" id="MEF7614886.1"/>
    </source>
</evidence>
<dbReference type="InterPro" id="IPR002347">
    <property type="entry name" value="SDR_fam"/>
</dbReference>
<dbReference type="InterPro" id="IPR036291">
    <property type="entry name" value="NAD(P)-bd_dom_sf"/>
</dbReference>